<feature type="region of interest" description="Disordered" evidence="1">
    <location>
        <begin position="1"/>
        <end position="23"/>
    </location>
</feature>
<dbReference type="AlphaFoldDB" id="A0AA88E9R4"/>
<name>A0AA88E9R4_FICCA</name>
<evidence type="ECO:0000256" key="1">
    <source>
        <dbReference type="SAM" id="MobiDB-lite"/>
    </source>
</evidence>
<evidence type="ECO:0000313" key="2">
    <source>
        <dbReference type="EMBL" id="GMN70328.1"/>
    </source>
</evidence>
<reference evidence="2" key="1">
    <citation type="submission" date="2023-07" db="EMBL/GenBank/DDBJ databases">
        <title>draft genome sequence of fig (Ficus carica).</title>
        <authorList>
            <person name="Takahashi T."/>
            <person name="Nishimura K."/>
        </authorList>
    </citation>
    <scope>NUCLEOTIDE SEQUENCE</scope>
</reference>
<dbReference type="Proteomes" id="UP001187192">
    <property type="component" value="Unassembled WGS sequence"/>
</dbReference>
<keyword evidence="3" id="KW-1185">Reference proteome</keyword>
<evidence type="ECO:0000313" key="3">
    <source>
        <dbReference type="Proteomes" id="UP001187192"/>
    </source>
</evidence>
<comment type="caution">
    <text evidence="2">The sequence shown here is derived from an EMBL/GenBank/DDBJ whole genome shotgun (WGS) entry which is preliminary data.</text>
</comment>
<accession>A0AA88E9R4</accession>
<feature type="compositionally biased region" description="Acidic residues" evidence="1">
    <location>
        <begin position="9"/>
        <end position="23"/>
    </location>
</feature>
<proteinExistence type="predicted"/>
<dbReference type="EMBL" id="BTGU01001107">
    <property type="protein sequence ID" value="GMN70328.1"/>
    <property type="molecule type" value="Genomic_DNA"/>
</dbReference>
<protein>
    <submittedName>
        <fullName evidence="2">Uncharacterized protein</fullName>
    </submittedName>
</protein>
<sequence length="90" mass="9871">MIVAKDGLGDEGYEAGEDGGGDESSDTKIFLLTMMHPKSTYFFFFFSLVEQNSQLCFVSSNGCNDTAALSKSCRFQLRSTRIGSFTKLTS</sequence>
<gene>
    <name evidence="2" type="ORF">TIFTF001_039373</name>
</gene>
<organism evidence="2 3">
    <name type="scientific">Ficus carica</name>
    <name type="common">Common fig</name>
    <dbReference type="NCBI Taxonomy" id="3494"/>
    <lineage>
        <taxon>Eukaryota</taxon>
        <taxon>Viridiplantae</taxon>
        <taxon>Streptophyta</taxon>
        <taxon>Embryophyta</taxon>
        <taxon>Tracheophyta</taxon>
        <taxon>Spermatophyta</taxon>
        <taxon>Magnoliopsida</taxon>
        <taxon>eudicotyledons</taxon>
        <taxon>Gunneridae</taxon>
        <taxon>Pentapetalae</taxon>
        <taxon>rosids</taxon>
        <taxon>fabids</taxon>
        <taxon>Rosales</taxon>
        <taxon>Moraceae</taxon>
        <taxon>Ficeae</taxon>
        <taxon>Ficus</taxon>
    </lineage>
</organism>